<dbReference type="SUPFAM" id="SSF56112">
    <property type="entry name" value="Protein kinase-like (PK-like)"/>
    <property type="match status" value="1"/>
</dbReference>
<comment type="caution">
    <text evidence="11">The sequence shown here is derived from an EMBL/GenBank/DDBJ whole genome shotgun (WGS) entry which is preliminary data.</text>
</comment>
<evidence type="ECO:0000259" key="10">
    <source>
        <dbReference type="PROSITE" id="PS51285"/>
    </source>
</evidence>
<evidence type="ECO:0000256" key="3">
    <source>
        <dbReference type="ARBA" id="ARBA00022741"/>
    </source>
</evidence>
<dbReference type="PANTHER" id="PTHR24353">
    <property type="entry name" value="CYCLIC NUCLEOTIDE-DEPENDENT PROTEIN KINASE"/>
    <property type="match status" value="1"/>
</dbReference>
<feature type="region of interest" description="Disordered" evidence="8">
    <location>
        <begin position="77"/>
        <end position="96"/>
    </location>
</feature>
<dbReference type="Gene3D" id="1.10.510.10">
    <property type="entry name" value="Transferase(Phosphotransferase) domain 1"/>
    <property type="match status" value="1"/>
</dbReference>
<evidence type="ECO:0000256" key="5">
    <source>
        <dbReference type="ARBA" id="ARBA00022840"/>
    </source>
</evidence>
<dbReference type="GO" id="GO:0005524">
    <property type="term" value="F:ATP binding"/>
    <property type="evidence" value="ECO:0007669"/>
    <property type="project" value="UniProtKB-UniRule"/>
</dbReference>
<keyword evidence="3 6" id="KW-0547">Nucleotide-binding</keyword>
<evidence type="ECO:0000256" key="4">
    <source>
        <dbReference type="ARBA" id="ARBA00022777"/>
    </source>
</evidence>
<dbReference type="EMBL" id="CAJNOJ010000015">
    <property type="protein sequence ID" value="CAF0811627.1"/>
    <property type="molecule type" value="Genomic_DNA"/>
</dbReference>
<gene>
    <name evidence="11" type="ORF">EDS130_LOCUS5380</name>
</gene>
<feature type="domain" description="AGC-kinase C-terminal" evidence="10">
    <location>
        <begin position="386"/>
        <end position="439"/>
    </location>
</feature>
<evidence type="ECO:0000256" key="2">
    <source>
        <dbReference type="ARBA" id="ARBA00022679"/>
    </source>
</evidence>
<dbReference type="FunFam" id="1.10.510.10:FF:000210">
    <property type="entry name" value="Non-specific serine/threonine protein kinase"/>
    <property type="match status" value="1"/>
</dbReference>
<dbReference type="GO" id="GO:0005952">
    <property type="term" value="C:cAMP-dependent protein kinase complex"/>
    <property type="evidence" value="ECO:0007669"/>
    <property type="project" value="TreeGrafter"/>
</dbReference>
<dbReference type="GO" id="GO:0004691">
    <property type="term" value="F:cAMP-dependent protein kinase activity"/>
    <property type="evidence" value="ECO:0007669"/>
    <property type="project" value="TreeGrafter"/>
</dbReference>
<keyword evidence="2" id="KW-0808">Transferase</keyword>
<evidence type="ECO:0000256" key="1">
    <source>
        <dbReference type="ARBA" id="ARBA00022527"/>
    </source>
</evidence>
<keyword evidence="5 6" id="KW-0067">ATP-binding</keyword>
<dbReference type="AlphaFoldDB" id="A0A813TIT7"/>
<comment type="similarity">
    <text evidence="7">Belongs to the protein kinase superfamily.</text>
</comment>
<evidence type="ECO:0000256" key="6">
    <source>
        <dbReference type="PROSITE-ProRule" id="PRU10141"/>
    </source>
</evidence>
<dbReference type="Pfam" id="PF00069">
    <property type="entry name" value="Pkinase"/>
    <property type="match status" value="1"/>
</dbReference>
<dbReference type="PANTHER" id="PTHR24353:SF37">
    <property type="entry name" value="CAMP-DEPENDENT PROTEIN KINASE CATALYTIC SUBUNIT PRKX"/>
    <property type="match status" value="1"/>
</dbReference>
<dbReference type="InterPro" id="IPR000719">
    <property type="entry name" value="Prot_kinase_dom"/>
</dbReference>
<evidence type="ECO:0000313" key="12">
    <source>
        <dbReference type="Proteomes" id="UP000663852"/>
    </source>
</evidence>
<dbReference type="PROSITE" id="PS50011">
    <property type="entry name" value="PROTEIN_KINASE_DOM"/>
    <property type="match status" value="1"/>
</dbReference>
<evidence type="ECO:0000256" key="7">
    <source>
        <dbReference type="RuleBase" id="RU000304"/>
    </source>
</evidence>
<reference evidence="11" key="1">
    <citation type="submission" date="2021-02" db="EMBL/GenBank/DDBJ databases">
        <authorList>
            <person name="Nowell W R."/>
        </authorList>
    </citation>
    <scope>NUCLEOTIDE SEQUENCE</scope>
</reference>
<feature type="binding site" evidence="6">
    <location>
        <position position="159"/>
    </location>
    <ligand>
        <name>ATP</name>
        <dbReference type="ChEBI" id="CHEBI:30616"/>
    </ligand>
</feature>
<organism evidence="11 12">
    <name type="scientific">Adineta ricciae</name>
    <name type="common">Rotifer</name>
    <dbReference type="NCBI Taxonomy" id="249248"/>
    <lineage>
        <taxon>Eukaryota</taxon>
        <taxon>Metazoa</taxon>
        <taxon>Spiralia</taxon>
        <taxon>Gnathifera</taxon>
        <taxon>Rotifera</taxon>
        <taxon>Eurotatoria</taxon>
        <taxon>Bdelloidea</taxon>
        <taxon>Adinetida</taxon>
        <taxon>Adinetidae</taxon>
        <taxon>Adineta</taxon>
    </lineage>
</organism>
<keyword evidence="1 7" id="KW-0723">Serine/threonine-protein kinase</keyword>
<dbReference type="Gene3D" id="3.30.200.20">
    <property type="entry name" value="Phosphorylase Kinase, domain 1"/>
    <property type="match status" value="1"/>
</dbReference>
<dbReference type="GO" id="GO:0005829">
    <property type="term" value="C:cytosol"/>
    <property type="evidence" value="ECO:0007669"/>
    <property type="project" value="TreeGrafter"/>
</dbReference>
<keyword evidence="4" id="KW-0418">Kinase</keyword>
<name>A0A813TIT7_ADIRI</name>
<evidence type="ECO:0000259" key="9">
    <source>
        <dbReference type="PROSITE" id="PS50011"/>
    </source>
</evidence>
<dbReference type="InterPro" id="IPR017441">
    <property type="entry name" value="Protein_kinase_ATP_BS"/>
</dbReference>
<dbReference type="InterPro" id="IPR000961">
    <property type="entry name" value="AGC-kinase_C"/>
</dbReference>
<evidence type="ECO:0000313" key="11">
    <source>
        <dbReference type="EMBL" id="CAF0811627.1"/>
    </source>
</evidence>
<accession>A0A813TIT7</accession>
<dbReference type="OrthoDB" id="63267at2759"/>
<dbReference type="Proteomes" id="UP000663852">
    <property type="component" value="Unassembled WGS sequence"/>
</dbReference>
<dbReference type="SMART" id="SM00220">
    <property type="entry name" value="S_TKc"/>
    <property type="match status" value="1"/>
</dbReference>
<dbReference type="PROSITE" id="PS00108">
    <property type="entry name" value="PROTEIN_KINASE_ST"/>
    <property type="match status" value="1"/>
</dbReference>
<feature type="compositionally biased region" description="Low complexity" evidence="8">
    <location>
        <begin position="82"/>
        <end position="94"/>
    </location>
</feature>
<protein>
    <submittedName>
        <fullName evidence="11">Uncharacterized protein</fullName>
    </submittedName>
</protein>
<dbReference type="InterPro" id="IPR008271">
    <property type="entry name" value="Ser/Thr_kinase_AS"/>
</dbReference>
<sequence>MLLQRTFSFLFLTLAFKQNSDKLSHLRHKFSSLDSTGGDDGVRRRKRKGNFESIAVTAVTVIYVKFRFRRKMTNKSPRHVISSSTSSDAPDSPALNTSIANENDTTLIANKFSNITLAEREERQKALDRLEILKTVGTGSYGRVLVAQDRESSVYYALKIFSITHVVQSRQVEHVKSEKEILSGINHPFIICLHWTHHSDQFLYMLLDYVPGGELFTYMRKRGTFDLKSSLFYISEITLAFEYLHSLQIVYRDLKPENILLDAEGHVKLVDFGFAKKILNKTFTTCGTPDYLSPELFKGTGHHKSTDWWSLGILLFEMLTGYTPFNPNQNEIEIPSRVLAGRISWPRTIDDVTKSFIKKLLIQNADKRLGAGKNGSREVKEQAIFSSIKWDDVYARKLKPPIVPPLEHPGDTSCFDEYKEDWRSVPFASDKDLDLFADF</sequence>
<feature type="domain" description="Protein kinase" evidence="9">
    <location>
        <begin position="130"/>
        <end position="385"/>
    </location>
</feature>
<dbReference type="PROSITE" id="PS51285">
    <property type="entry name" value="AGC_KINASE_CTER"/>
    <property type="match status" value="1"/>
</dbReference>
<dbReference type="InterPro" id="IPR011009">
    <property type="entry name" value="Kinase-like_dom_sf"/>
</dbReference>
<dbReference type="PROSITE" id="PS00107">
    <property type="entry name" value="PROTEIN_KINASE_ATP"/>
    <property type="match status" value="1"/>
</dbReference>
<dbReference type="SMART" id="SM00133">
    <property type="entry name" value="S_TK_X"/>
    <property type="match status" value="1"/>
</dbReference>
<proteinExistence type="inferred from homology"/>
<evidence type="ECO:0000256" key="8">
    <source>
        <dbReference type="SAM" id="MobiDB-lite"/>
    </source>
</evidence>